<gene>
    <name evidence="2" type="ORF">Q31a_43210</name>
</gene>
<dbReference type="InterPro" id="IPR010093">
    <property type="entry name" value="SinI_DNA-bd"/>
</dbReference>
<accession>A0A518GBG3</accession>
<reference evidence="2 3" key="1">
    <citation type="submission" date="2019-02" db="EMBL/GenBank/DDBJ databases">
        <title>Deep-cultivation of Planctomycetes and their phenomic and genomic characterization uncovers novel biology.</title>
        <authorList>
            <person name="Wiegand S."/>
            <person name="Jogler M."/>
            <person name="Boedeker C."/>
            <person name="Pinto D."/>
            <person name="Vollmers J."/>
            <person name="Rivas-Marin E."/>
            <person name="Kohn T."/>
            <person name="Peeters S.H."/>
            <person name="Heuer A."/>
            <person name="Rast P."/>
            <person name="Oberbeckmann S."/>
            <person name="Bunk B."/>
            <person name="Jeske O."/>
            <person name="Meyerdierks A."/>
            <person name="Storesund J.E."/>
            <person name="Kallscheuer N."/>
            <person name="Luecker S."/>
            <person name="Lage O.M."/>
            <person name="Pohl T."/>
            <person name="Merkel B.J."/>
            <person name="Hornburger P."/>
            <person name="Mueller R.-W."/>
            <person name="Bruemmer F."/>
            <person name="Labrenz M."/>
            <person name="Spormann A.M."/>
            <person name="Op den Camp H."/>
            <person name="Overmann J."/>
            <person name="Amann R."/>
            <person name="Jetten M.S.M."/>
            <person name="Mascher T."/>
            <person name="Medema M.H."/>
            <person name="Devos D.P."/>
            <person name="Kaster A.-K."/>
            <person name="Ovreas L."/>
            <person name="Rohde M."/>
            <person name="Galperin M.Y."/>
            <person name="Jogler C."/>
        </authorList>
    </citation>
    <scope>NUCLEOTIDE SEQUENCE [LARGE SCALE GENOMIC DNA]</scope>
    <source>
        <strain evidence="2 3">Q31a</strain>
    </source>
</reference>
<name>A0A518GBG3_9BACT</name>
<dbReference type="KEGG" id="ahel:Q31a_43210"/>
<dbReference type="Gene3D" id="1.10.1660.10">
    <property type="match status" value="1"/>
</dbReference>
<dbReference type="OrthoDB" id="5079279at2"/>
<dbReference type="Pfam" id="PF12728">
    <property type="entry name" value="HTH_17"/>
    <property type="match status" value="1"/>
</dbReference>
<dbReference type="SUPFAM" id="SSF46955">
    <property type="entry name" value="Putative DNA-binding domain"/>
    <property type="match status" value="1"/>
</dbReference>
<organism evidence="2 3">
    <name type="scientific">Aureliella helgolandensis</name>
    <dbReference type="NCBI Taxonomy" id="2527968"/>
    <lineage>
        <taxon>Bacteria</taxon>
        <taxon>Pseudomonadati</taxon>
        <taxon>Planctomycetota</taxon>
        <taxon>Planctomycetia</taxon>
        <taxon>Pirellulales</taxon>
        <taxon>Pirellulaceae</taxon>
        <taxon>Aureliella</taxon>
    </lineage>
</organism>
<evidence type="ECO:0000313" key="2">
    <source>
        <dbReference type="EMBL" id="QDV25952.1"/>
    </source>
</evidence>
<dbReference type="InterPro" id="IPR009061">
    <property type="entry name" value="DNA-bd_dom_put_sf"/>
</dbReference>
<dbReference type="EMBL" id="CP036298">
    <property type="protein sequence ID" value="QDV25952.1"/>
    <property type="molecule type" value="Genomic_DNA"/>
</dbReference>
<protein>
    <submittedName>
        <fullName evidence="2">Helix-turn-helix domain protein</fullName>
    </submittedName>
</protein>
<dbReference type="Proteomes" id="UP000318017">
    <property type="component" value="Chromosome"/>
</dbReference>
<dbReference type="RefSeq" id="WP_145081735.1">
    <property type="nucleotide sequence ID" value="NZ_CP036298.1"/>
</dbReference>
<dbReference type="AlphaFoldDB" id="A0A518GBG3"/>
<dbReference type="GO" id="GO:0003677">
    <property type="term" value="F:DNA binding"/>
    <property type="evidence" value="ECO:0007669"/>
    <property type="project" value="InterPro"/>
</dbReference>
<evidence type="ECO:0000313" key="3">
    <source>
        <dbReference type="Proteomes" id="UP000318017"/>
    </source>
</evidence>
<keyword evidence="3" id="KW-1185">Reference proteome</keyword>
<evidence type="ECO:0000259" key="1">
    <source>
        <dbReference type="Pfam" id="PF12728"/>
    </source>
</evidence>
<dbReference type="InterPro" id="IPR041657">
    <property type="entry name" value="HTH_17"/>
</dbReference>
<feature type="domain" description="Helix-turn-helix" evidence="1">
    <location>
        <begin position="15"/>
        <end position="64"/>
    </location>
</feature>
<proteinExistence type="predicted"/>
<sequence>MDTRRKLERNDGGWLNLVSVADYADASVPTVRRWLRRGLLPASKLASGTWRIRRDDLEAFLQGKAVAPSASQDELS</sequence>
<dbReference type="NCBIfam" id="TIGR01764">
    <property type="entry name" value="excise"/>
    <property type="match status" value="1"/>
</dbReference>